<dbReference type="Proteomes" id="UP000475862">
    <property type="component" value="Unassembled WGS sequence"/>
</dbReference>
<evidence type="ECO:0000256" key="1">
    <source>
        <dbReference type="ARBA" id="ARBA00009995"/>
    </source>
</evidence>
<proteinExistence type="inferred from homology"/>
<dbReference type="SUPFAM" id="SSF53756">
    <property type="entry name" value="UDP-Glycosyltransferase/glycogen phosphorylase"/>
    <property type="match status" value="1"/>
</dbReference>
<comment type="caution">
    <text evidence="5">The sequence shown here is derived from an EMBL/GenBank/DDBJ whole genome shotgun (WGS) entry which is preliminary data.</text>
</comment>
<dbReference type="AlphaFoldDB" id="A0A6G0T229"/>
<feature type="transmembrane region" description="Helical" evidence="4">
    <location>
        <begin position="6"/>
        <end position="29"/>
    </location>
</feature>
<name>A0A6G0T229_APHGL</name>
<evidence type="ECO:0000313" key="6">
    <source>
        <dbReference type="Proteomes" id="UP000475862"/>
    </source>
</evidence>
<dbReference type="InterPro" id="IPR002213">
    <property type="entry name" value="UDP_glucos_trans"/>
</dbReference>
<dbReference type="PANTHER" id="PTHR48043:SF159">
    <property type="entry name" value="EG:EG0003.4 PROTEIN-RELATED"/>
    <property type="match status" value="1"/>
</dbReference>
<sequence length="283" mass="32208">MLPSIFIYIISCSAIAVTSASNILVFMPLPFKSHIRGFQPLFEELTHRGHNVTVVSSYPQNRRISNYTDIGPFIPKGHERNVMDSIDMNFLTSVFSVWDIGLKFSEVLTHKSIEEFLRTNTDSFDLVIIESCCQEYTVTLGHKYNAPVINLAPAMIWSSISKWLHVPSTFSYIPNVLLKTTSNMSFIQRLKNTITGILQLYVENYLYLPKMKEIMDTHFTYKGWESRPSLEDMLNNVSLTLVNAHYAIGISRPYLPGVIDIGGMHIKEPKSLSVVRIINLVNL</sequence>
<evidence type="ECO:0000256" key="2">
    <source>
        <dbReference type="ARBA" id="ARBA00022676"/>
    </source>
</evidence>
<keyword evidence="4" id="KW-0812">Transmembrane</keyword>
<protein>
    <recommendedName>
        <fullName evidence="7">UDP-glycosyltransferase</fullName>
    </recommendedName>
</protein>
<dbReference type="Pfam" id="PF00201">
    <property type="entry name" value="UDPGT"/>
    <property type="match status" value="1"/>
</dbReference>
<comment type="similarity">
    <text evidence="1">Belongs to the UDP-glycosyltransferase family.</text>
</comment>
<dbReference type="InterPro" id="IPR050271">
    <property type="entry name" value="UDP-glycosyltransferase"/>
</dbReference>
<organism evidence="5 6">
    <name type="scientific">Aphis glycines</name>
    <name type="common">Soybean aphid</name>
    <dbReference type="NCBI Taxonomy" id="307491"/>
    <lineage>
        <taxon>Eukaryota</taxon>
        <taxon>Metazoa</taxon>
        <taxon>Ecdysozoa</taxon>
        <taxon>Arthropoda</taxon>
        <taxon>Hexapoda</taxon>
        <taxon>Insecta</taxon>
        <taxon>Pterygota</taxon>
        <taxon>Neoptera</taxon>
        <taxon>Paraneoptera</taxon>
        <taxon>Hemiptera</taxon>
        <taxon>Sternorrhyncha</taxon>
        <taxon>Aphidomorpha</taxon>
        <taxon>Aphidoidea</taxon>
        <taxon>Aphididae</taxon>
        <taxon>Aphidini</taxon>
        <taxon>Aphis</taxon>
        <taxon>Aphis</taxon>
    </lineage>
</organism>
<dbReference type="Gene3D" id="3.40.50.2000">
    <property type="entry name" value="Glycogen Phosphorylase B"/>
    <property type="match status" value="1"/>
</dbReference>
<keyword evidence="2" id="KW-0328">Glycosyltransferase</keyword>
<evidence type="ECO:0000256" key="3">
    <source>
        <dbReference type="ARBA" id="ARBA00022679"/>
    </source>
</evidence>
<keyword evidence="4" id="KW-1133">Transmembrane helix</keyword>
<evidence type="ECO:0000256" key="4">
    <source>
        <dbReference type="SAM" id="Phobius"/>
    </source>
</evidence>
<gene>
    <name evidence="5" type="ORF">AGLY_014743</name>
</gene>
<keyword evidence="3" id="KW-0808">Transferase</keyword>
<accession>A0A6G0T229</accession>
<evidence type="ECO:0008006" key="7">
    <source>
        <dbReference type="Google" id="ProtNLM"/>
    </source>
</evidence>
<reference evidence="5 6" key="1">
    <citation type="submission" date="2019-08" db="EMBL/GenBank/DDBJ databases">
        <title>The genome of the soybean aphid Biotype 1, its phylome, world population structure and adaptation to the North American continent.</title>
        <authorList>
            <person name="Giordano R."/>
            <person name="Donthu R.K."/>
            <person name="Hernandez A.G."/>
            <person name="Wright C.L."/>
            <person name="Zimin A.V."/>
        </authorList>
    </citation>
    <scope>NUCLEOTIDE SEQUENCE [LARGE SCALE GENOMIC DNA]</scope>
    <source>
        <tissue evidence="5">Whole aphids</tissue>
    </source>
</reference>
<dbReference type="OrthoDB" id="5835829at2759"/>
<dbReference type="GO" id="GO:0008194">
    <property type="term" value="F:UDP-glycosyltransferase activity"/>
    <property type="evidence" value="ECO:0007669"/>
    <property type="project" value="InterPro"/>
</dbReference>
<keyword evidence="4" id="KW-0472">Membrane</keyword>
<dbReference type="PANTHER" id="PTHR48043">
    <property type="entry name" value="EG:EG0003.4 PROTEIN-RELATED"/>
    <property type="match status" value="1"/>
</dbReference>
<keyword evidence="6" id="KW-1185">Reference proteome</keyword>
<dbReference type="EMBL" id="VYZN01000065">
    <property type="protein sequence ID" value="KAE9524693.1"/>
    <property type="molecule type" value="Genomic_DNA"/>
</dbReference>
<evidence type="ECO:0000313" key="5">
    <source>
        <dbReference type="EMBL" id="KAE9524693.1"/>
    </source>
</evidence>